<dbReference type="RefSeq" id="WP_071454824.1">
    <property type="nucleotide sequence ID" value="NZ_CP017675.1"/>
</dbReference>
<evidence type="ECO:0000259" key="1">
    <source>
        <dbReference type="Pfam" id="PF05685"/>
    </source>
</evidence>
<dbReference type="InterPro" id="IPR011335">
    <property type="entry name" value="Restrct_endonuc-II-like"/>
</dbReference>
<protein>
    <submittedName>
        <fullName evidence="2">Uncharacterized protein conserved in cyanobacteria</fullName>
    </submittedName>
</protein>
<dbReference type="Gene3D" id="3.90.1570.10">
    <property type="entry name" value="tt1808, chain A"/>
    <property type="match status" value="1"/>
</dbReference>
<dbReference type="OrthoDB" id="461333at2"/>
<proteinExistence type="predicted"/>
<dbReference type="CDD" id="cd06260">
    <property type="entry name" value="DUF820-like"/>
    <property type="match status" value="1"/>
</dbReference>
<dbReference type="Proteomes" id="UP000180235">
    <property type="component" value="Chromosome"/>
</dbReference>
<sequence length="188" mass="21083">MPETIAKALTLEQFLQQPETKPALEYIHGQILTKIMPQGKHSAIQTLLAALINSVLKISQSAWAFTELRCTFSDKSLIPDIAVFRWEQIPCDATGEVADIFLLAPAWTIEILSPGQSLVRVTKNILYCLAGGTEMGWLIYPEDRSVFVYCLGQTPRVFGEDDQMLLVPEFAQNLEIKTHDIFACLIKQ</sequence>
<feature type="domain" description="Putative restriction endonuclease" evidence="1">
    <location>
        <begin position="11"/>
        <end position="176"/>
    </location>
</feature>
<evidence type="ECO:0000313" key="3">
    <source>
        <dbReference type="Proteomes" id="UP000180235"/>
    </source>
</evidence>
<gene>
    <name evidence="2" type="ORF">GlitD10_2050</name>
</gene>
<dbReference type="STRING" id="1188229.GlitD10_2050"/>
<dbReference type="PANTHER" id="PTHR34107:SF8">
    <property type="entry name" value="UNIDENTIFIED OPEN READING FRAME"/>
    <property type="match status" value="1"/>
</dbReference>
<reference evidence="2 3" key="1">
    <citation type="submission" date="2016-10" db="EMBL/GenBank/DDBJ databases">
        <title>Description of Gloeomargarita lithophora gen. nov., sp. nov., a thylakoid-bearing basal-branching cyanobacterium with intracellular carbonates, and proposal for Gloeomargaritales ord. nov.</title>
        <authorList>
            <person name="Moreira D."/>
            <person name="Tavera R."/>
            <person name="Benzerara K."/>
            <person name="Skouri-Panet F."/>
            <person name="Couradeau E."/>
            <person name="Gerard E."/>
            <person name="Loussert C."/>
            <person name="Novelo E."/>
            <person name="Zivanovic Y."/>
            <person name="Lopez-Garcia P."/>
        </authorList>
    </citation>
    <scope>NUCLEOTIDE SEQUENCE [LARGE SCALE GENOMIC DNA]</scope>
    <source>
        <strain evidence="2 3">D10</strain>
    </source>
</reference>
<accession>A0A1J0AEN6</accession>
<dbReference type="InterPro" id="IPR008538">
    <property type="entry name" value="Uma2"/>
</dbReference>
<dbReference type="KEGG" id="glt:GlitD10_2050"/>
<name>A0A1J0AEN6_9CYAN</name>
<keyword evidence="3" id="KW-1185">Reference proteome</keyword>
<evidence type="ECO:0000313" key="2">
    <source>
        <dbReference type="EMBL" id="APB34376.1"/>
    </source>
</evidence>
<dbReference type="SUPFAM" id="SSF52980">
    <property type="entry name" value="Restriction endonuclease-like"/>
    <property type="match status" value="1"/>
</dbReference>
<dbReference type="InterPro" id="IPR012296">
    <property type="entry name" value="Nuclease_put_TT1808"/>
</dbReference>
<dbReference type="PANTHER" id="PTHR34107">
    <property type="entry name" value="SLL0198 PROTEIN-RELATED"/>
    <property type="match status" value="1"/>
</dbReference>
<dbReference type="AlphaFoldDB" id="A0A1J0AEN6"/>
<dbReference type="Pfam" id="PF05685">
    <property type="entry name" value="Uma2"/>
    <property type="match status" value="1"/>
</dbReference>
<dbReference type="EMBL" id="CP017675">
    <property type="protein sequence ID" value="APB34376.1"/>
    <property type="molecule type" value="Genomic_DNA"/>
</dbReference>
<organism evidence="2 3">
    <name type="scientific">Gloeomargarita lithophora Alchichica-D10</name>
    <dbReference type="NCBI Taxonomy" id="1188229"/>
    <lineage>
        <taxon>Bacteria</taxon>
        <taxon>Bacillati</taxon>
        <taxon>Cyanobacteriota</taxon>
        <taxon>Cyanophyceae</taxon>
        <taxon>Gloeomargaritales</taxon>
        <taxon>Gloeomargaritaceae</taxon>
        <taxon>Gloeomargarita</taxon>
    </lineage>
</organism>